<sequence length="509" mass="55842">MNPGTRKLSDDDRLTFLAHAITMSSLYGFGPWPPHAQTLPDEPPRPDDGKPYFSSTVLDGIRSHHFSTEPAPDTVAEVADLLQSGAPPDHLHDRLASASALAICDDLLRELSRRSLPGKRLHEAGRWLAEYGTHREATKIGIVLLGACGDPDDRELLLLLGTLEEFTLYAVVALLRTQPDRQRAVYELARRVTGWGRIHAVERLKGCDDPEIKAWLLRGGYRNDILAEYLAPLAASTGDLYSALLDPEPDEALVDGAGGILATLVRGEGGPTTGISAYADGVPALARHADLVATRTATIPRLDDLLTIVRCLRRPRSDEYGWAPGDRAALLRRYEQVLEQPRWSEMALAGVADPDAADFGWAAHCASLLGLPILAQVVARLRLHPGDAYLWEEMTRLAEPAALVALAEESLPLENLDTGPGDRIFGSEHERALECVVETLKTHPGLGLPLIRTALRNRGVRLRRRALRVLDAWPDVPDEAVGWVRAAYEVEPDDEIREEMRAFLGVTAR</sequence>
<gene>
    <name evidence="2" type="ORF">ACFPZ3_66505</name>
</gene>
<comment type="caution">
    <text evidence="2">The sequence shown here is derived from an EMBL/GenBank/DDBJ whole genome shotgun (WGS) entry which is preliminary data.</text>
</comment>
<evidence type="ECO:0000313" key="3">
    <source>
        <dbReference type="Proteomes" id="UP001596058"/>
    </source>
</evidence>
<name>A0ABW1DCF6_9ACTN</name>
<proteinExistence type="predicted"/>
<dbReference type="EMBL" id="JBHSPA010000119">
    <property type="protein sequence ID" value="MFC5835261.1"/>
    <property type="molecule type" value="Genomic_DNA"/>
</dbReference>
<protein>
    <recommendedName>
        <fullName evidence="4">HEAT repeat domain-containing protein</fullName>
    </recommendedName>
</protein>
<dbReference type="RefSeq" id="WP_379524672.1">
    <property type="nucleotide sequence ID" value="NZ_JBHSPA010000119.1"/>
</dbReference>
<evidence type="ECO:0000256" key="1">
    <source>
        <dbReference type="SAM" id="MobiDB-lite"/>
    </source>
</evidence>
<keyword evidence="3" id="KW-1185">Reference proteome</keyword>
<evidence type="ECO:0008006" key="4">
    <source>
        <dbReference type="Google" id="ProtNLM"/>
    </source>
</evidence>
<feature type="region of interest" description="Disordered" evidence="1">
    <location>
        <begin position="34"/>
        <end position="53"/>
    </location>
</feature>
<accession>A0ABW1DCF6</accession>
<dbReference type="Proteomes" id="UP001596058">
    <property type="component" value="Unassembled WGS sequence"/>
</dbReference>
<reference evidence="3" key="1">
    <citation type="journal article" date="2019" name="Int. J. Syst. Evol. Microbiol.">
        <title>The Global Catalogue of Microorganisms (GCM) 10K type strain sequencing project: providing services to taxonomists for standard genome sequencing and annotation.</title>
        <authorList>
            <consortium name="The Broad Institute Genomics Platform"/>
            <consortium name="The Broad Institute Genome Sequencing Center for Infectious Disease"/>
            <person name="Wu L."/>
            <person name="Ma J."/>
        </authorList>
    </citation>
    <scope>NUCLEOTIDE SEQUENCE [LARGE SCALE GENOMIC DNA]</scope>
    <source>
        <strain evidence="3">CCUG 53903</strain>
    </source>
</reference>
<organism evidence="2 3">
    <name type="scientific">Nonomuraea insulae</name>
    <dbReference type="NCBI Taxonomy" id="1616787"/>
    <lineage>
        <taxon>Bacteria</taxon>
        <taxon>Bacillati</taxon>
        <taxon>Actinomycetota</taxon>
        <taxon>Actinomycetes</taxon>
        <taxon>Streptosporangiales</taxon>
        <taxon>Streptosporangiaceae</taxon>
        <taxon>Nonomuraea</taxon>
    </lineage>
</organism>
<evidence type="ECO:0000313" key="2">
    <source>
        <dbReference type="EMBL" id="MFC5835261.1"/>
    </source>
</evidence>